<keyword evidence="7" id="KW-1185">Reference proteome</keyword>
<evidence type="ECO:0000256" key="3">
    <source>
        <dbReference type="ARBA" id="ARBA00022723"/>
    </source>
</evidence>
<dbReference type="PANTHER" id="PTHR24304:SF2">
    <property type="entry name" value="24-HYDROXYCHOLESTEROL 7-ALPHA-HYDROXYLASE"/>
    <property type="match status" value="1"/>
</dbReference>
<evidence type="ECO:0000256" key="4">
    <source>
        <dbReference type="ARBA" id="ARBA00023004"/>
    </source>
</evidence>
<keyword evidence="5" id="KW-0503">Monooxygenase</keyword>
<dbReference type="PROSITE" id="PS00086">
    <property type="entry name" value="CYTOCHROME_P450"/>
    <property type="match status" value="1"/>
</dbReference>
<dbReference type="InterPro" id="IPR050529">
    <property type="entry name" value="CYP450_sterol_14alpha_dmase"/>
</dbReference>
<dbReference type="Proteomes" id="UP001217485">
    <property type="component" value="Unassembled WGS sequence"/>
</dbReference>
<name>A0ABT5BPU1_9BACT</name>
<evidence type="ECO:0000256" key="5">
    <source>
        <dbReference type="RuleBase" id="RU000461"/>
    </source>
</evidence>
<protein>
    <submittedName>
        <fullName evidence="6">Cytochrome P450</fullName>
    </submittedName>
</protein>
<dbReference type="EMBL" id="JAQNDK010000001">
    <property type="protein sequence ID" value="MDC0676166.1"/>
    <property type="molecule type" value="Genomic_DNA"/>
</dbReference>
<evidence type="ECO:0000313" key="7">
    <source>
        <dbReference type="Proteomes" id="UP001217485"/>
    </source>
</evidence>
<dbReference type="PANTHER" id="PTHR24304">
    <property type="entry name" value="CYTOCHROME P450 FAMILY 7"/>
    <property type="match status" value="1"/>
</dbReference>
<sequence>MQNTSRPQVDSSAPQPLTGRTRRKIVRALVRAEPRSNGAGPPRLGVIVPGIGTAIALLADPTELQRAGHEALGDVFTLSLFGLPLTFVGGKDAAERFIDAGEELNLVDAYRRLAGRILGEDLFVEVQPHVLRALSGASVRRQSGPLADFTARFLRGRLARVGEIDALALANDLVLHMACRFVCGDAISEALCDELARQFHILESELNLTGFFLPIETPSARRRKQARERIISIFTSEVRRVAAEGGADPEGYLHAVIKSSLGDEPTAATAEQLRNAALAVMGAVLGAHTNTAMSLAASLSELLEHPRALAAVLEEQSRVLQDGQALDLGALCRMPVLLRSINESLRLHGNGGLWRLSRRPVELGGHVIPAGSLIGMSMGLVNGDSSFYHDPARYEPERYCDMKTDAFQSPAVKDRRFGAFGLGHHVCPGRTLAYTMLGIALTVLLRDFRIEVLRRPRAWLDLMMGGMARPVGQLRIRLTPARCAPAGVIQRSSAVNGEVGLP</sequence>
<dbReference type="PRINTS" id="PR00465">
    <property type="entry name" value="EP450IV"/>
</dbReference>
<keyword evidence="3 5" id="KW-0479">Metal-binding</keyword>
<keyword evidence="2 5" id="KW-0349">Heme</keyword>
<dbReference type="SUPFAM" id="SSF48264">
    <property type="entry name" value="Cytochrome P450"/>
    <property type="match status" value="1"/>
</dbReference>
<reference evidence="6 7" key="1">
    <citation type="submission" date="2023-01" db="EMBL/GenBank/DDBJ databases">
        <title>Minimal conservation of predation-associated metabolite biosynthetic gene clusters underscores biosynthetic potential of Myxococcota including descriptions for ten novel species: Archangium lansinium sp. nov., Myxococcus landrumus sp. nov., Nannocystis bai.</title>
        <authorList>
            <person name="Ahearne A."/>
            <person name="Stevens C."/>
            <person name="Dowd S."/>
        </authorList>
    </citation>
    <scope>NUCLEOTIDE SEQUENCE [LARGE SCALE GENOMIC DNA]</scope>
    <source>
        <strain evidence="6 7">WIWO2</strain>
    </source>
</reference>
<keyword evidence="4 5" id="KW-0408">Iron</keyword>
<accession>A0ABT5BPU1</accession>
<proteinExistence type="inferred from homology"/>
<gene>
    <name evidence="6" type="ORF">POL72_00325</name>
</gene>
<keyword evidence="5" id="KW-0560">Oxidoreductase</keyword>
<organism evidence="6 7">
    <name type="scientific">Sorangium atrum</name>
    <dbReference type="NCBI Taxonomy" id="2995308"/>
    <lineage>
        <taxon>Bacteria</taxon>
        <taxon>Pseudomonadati</taxon>
        <taxon>Myxococcota</taxon>
        <taxon>Polyangia</taxon>
        <taxon>Polyangiales</taxon>
        <taxon>Polyangiaceae</taxon>
        <taxon>Sorangium</taxon>
    </lineage>
</organism>
<evidence type="ECO:0000256" key="1">
    <source>
        <dbReference type="ARBA" id="ARBA00010617"/>
    </source>
</evidence>
<dbReference type="InterPro" id="IPR036396">
    <property type="entry name" value="Cyt_P450_sf"/>
</dbReference>
<evidence type="ECO:0000256" key="2">
    <source>
        <dbReference type="ARBA" id="ARBA00022617"/>
    </source>
</evidence>
<evidence type="ECO:0000313" key="6">
    <source>
        <dbReference type="EMBL" id="MDC0676166.1"/>
    </source>
</evidence>
<dbReference type="InterPro" id="IPR017972">
    <property type="entry name" value="Cyt_P450_CS"/>
</dbReference>
<comment type="caution">
    <text evidence="6">The sequence shown here is derived from an EMBL/GenBank/DDBJ whole genome shotgun (WGS) entry which is preliminary data.</text>
</comment>
<comment type="similarity">
    <text evidence="1 5">Belongs to the cytochrome P450 family.</text>
</comment>
<dbReference type="InterPro" id="IPR001128">
    <property type="entry name" value="Cyt_P450"/>
</dbReference>
<dbReference type="Gene3D" id="1.10.630.10">
    <property type="entry name" value="Cytochrome P450"/>
    <property type="match status" value="1"/>
</dbReference>
<dbReference type="RefSeq" id="WP_272092873.1">
    <property type="nucleotide sequence ID" value="NZ_JAQNDK010000001.1"/>
</dbReference>
<dbReference type="Pfam" id="PF00067">
    <property type="entry name" value="p450"/>
    <property type="match status" value="1"/>
</dbReference>
<dbReference type="InterPro" id="IPR002403">
    <property type="entry name" value="Cyt_P450_E_grp-IV"/>
</dbReference>